<dbReference type="InterPro" id="IPR027395">
    <property type="entry name" value="WH_DNA-bd_dom"/>
</dbReference>
<dbReference type="InterPro" id="IPR036390">
    <property type="entry name" value="WH_DNA-bd_sf"/>
</dbReference>
<accession>A0A1R4GH04</accession>
<dbReference type="RefSeq" id="WP_086999289.1">
    <property type="nucleotide sequence ID" value="NZ_FUHW01000037.1"/>
</dbReference>
<gene>
    <name evidence="2" type="ORF">FM101_10435</name>
</gene>
<keyword evidence="3" id="KW-1185">Reference proteome</keyword>
<dbReference type="Pfam" id="PF13601">
    <property type="entry name" value="HTH_34"/>
    <property type="match status" value="1"/>
</dbReference>
<protein>
    <submittedName>
        <fullName evidence="2">Transcriptional regulator</fullName>
    </submittedName>
</protein>
<dbReference type="InterPro" id="IPR036388">
    <property type="entry name" value="WH-like_DNA-bd_sf"/>
</dbReference>
<dbReference type="AlphaFoldDB" id="A0A1R4GH04"/>
<dbReference type="PANTHER" id="PTHR37318:SF1">
    <property type="entry name" value="BSL7504 PROTEIN"/>
    <property type="match status" value="1"/>
</dbReference>
<reference evidence="2 3" key="1">
    <citation type="submission" date="2017-02" db="EMBL/GenBank/DDBJ databases">
        <authorList>
            <person name="Peterson S.W."/>
        </authorList>
    </citation>
    <scope>NUCLEOTIDE SEQUENCE [LARGE SCALE GENOMIC DNA]</scope>
    <source>
        <strain evidence="2 3">B Ar 00.02</strain>
    </source>
</reference>
<proteinExistence type="predicted"/>
<evidence type="ECO:0000259" key="1">
    <source>
        <dbReference type="Pfam" id="PF13601"/>
    </source>
</evidence>
<dbReference type="SUPFAM" id="SSF46785">
    <property type="entry name" value="Winged helix' DNA-binding domain"/>
    <property type="match status" value="1"/>
</dbReference>
<organism evidence="2 3">
    <name type="scientific">Arthrobacter rhombi</name>
    <dbReference type="NCBI Taxonomy" id="71253"/>
    <lineage>
        <taxon>Bacteria</taxon>
        <taxon>Bacillati</taxon>
        <taxon>Actinomycetota</taxon>
        <taxon>Actinomycetes</taxon>
        <taxon>Micrococcales</taxon>
        <taxon>Micrococcaceae</taxon>
        <taxon>Arthrobacter</taxon>
    </lineage>
</organism>
<dbReference type="Proteomes" id="UP000195913">
    <property type="component" value="Unassembled WGS sequence"/>
</dbReference>
<sequence length="101" mass="11187">MSQDGFDPVIHPLPRLRICALLEPVRGETFGRVRGLLGFTDATLSKHVRVLIDAGYLEPTNAGRAGRRPVTLRLTRAGRVSFHRHIDALNQLTGTTKEPHP</sequence>
<evidence type="ECO:0000313" key="3">
    <source>
        <dbReference type="Proteomes" id="UP000195913"/>
    </source>
</evidence>
<name>A0A1R4GH04_9MICC</name>
<dbReference type="PANTHER" id="PTHR37318">
    <property type="entry name" value="BSL7504 PROTEIN"/>
    <property type="match status" value="1"/>
</dbReference>
<evidence type="ECO:0000313" key="2">
    <source>
        <dbReference type="EMBL" id="SJM67383.1"/>
    </source>
</evidence>
<feature type="domain" description="Winged helix DNA-binding" evidence="1">
    <location>
        <begin position="15"/>
        <end position="92"/>
    </location>
</feature>
<dbReference type="EMBL" id="FUHW01000037">
    <property type="protein sequence ID" value="SJM67383.1"/>
    <property type="molecule type" value="Genomic_DNA"/>
</dbReference>
<dbReference type="Gene3D" id="1.10.10.10">
    <property type="entry name" value="Winged helix-like DNA-binding domain superfamily/Winged helix DNA-binding domain"/>
    <property type="match status" value="1"/>
</dbReference>